<dbReference type="PANTHER" id="PTHR16206">
    <property type="entry name" value="DEP DOMAIN-CONTAINING"/>
    <property type="match status" value="1"/>
</dbReference>
<feature type="domain" description="DEP" evidence="2">
    <location>
        <begin position="231"/>
        <end position="324"/>
    </location>
</feature>
<feature type="region of interest" description="Disordered" evidence="1">
    <location>
        <begin position="166"/>
        <end position="185"/>
    </location>
</feature>
<evidence type="ECO:0000313" key="4">
    <source>
        <dbReference type="WBParaSite" id="TCONS_00012191.p1"/>
    </source>
</evidence>
<dbReference type="GO" id="GO:0035556">
    <property type="term" value="P:intracellular signal transduction"/>
    <property type="evidence" value="ECO:0007669"/>
    <property type="project" value="InterPro"/>
</dbReference>
<protein>
    <submittedName>
        <fullName evidence="4">DEP domain-containing protein</fullName>
    </submittedName>
</protein>
<feature type="compositionally biased region" description="Low complexity" evidence="1">
    <location>
        <begin position="422"/>
        <end position="438"/>
    </location>
</feature>
<dbReference type="AlphaFoldDB" id="A0AAF5DGA4"/>
<dbReference type="InterPro" id="IPR036388">
    <property type="entry name" value="WH-like_DNA-bd_sf"/>
</dbReference>
<evidence type="ECO:0000259" key="2">
    <source>
        <dbReference type="PROSITE" id="PS50186"/>
    </source>
</evidence>
<organism evidence="3 4">
    <name type="scientific">Strongyloides stercoralis</name>
    <name type="common">Threadworm</name>
    <dbReference type="NCBI Taxonomy" id="6248"/>
    <lineage>
        <taxon>Eukaryota</taxon>
        <taxon>Metazoa</taxon>
        <taxon>Ecdysozoa</taxon>
        <taxon>Nematoda</taxon>
        <taxon>Chromadorea</taxon>
        <taxon>Rhabditida</taxon>
        <taxon>Tylenchina</taxon>
        <taxon>Panagrolaimomorpha</taxon>
        <taxon>Strongyloidoidea</taxon>
        <taxon>Strongyloididae</taxon>
        <taxon>Strongyloides</taxon>
    </lineage>
</organism>
<dbReference type="CDD" id="cd04371">
    <property type="entry name" value="DEP"/>
    <property type="match status" value="1"/>
</dbReference>
<feature type="compositionally biased region" description="Low complexity" evidence="1">
    <location>
        <begin position="96"/>
        <end position="107"/>
    </location>
</feature>
<dbReference type="PANTHER" id="PTHR16206:SF4">
    <property type="entry name" value="PROTEIN LET-99"/>
    <property type="match status" value="1"/>
</dbReference>
<dbReference type="WBParaSite" id="TCONS_00012191.p1">
    <property type="protein sequence ID" value="TCONS_00012191.p1"/>
    <property type="gene ID" value="XLOC_007658"/>
</dbReference>
<dbReference type="Gene3D" id="1.10.10.10">
    <property type="entry name" value="Winged helix-like DNA-binding domain superfamily/Winged helix DNA-binding domain"/>
    <property type="match status" value="1"/>
</dbReference>
<sequence>TCFFLPKITHVMYNKINGKITLKANFKNRLQYINRRKFCYVVVTIAFKSSKEGLSQLPEILKRFQTTLLNSQKDFDVDISISITKTASKQSKRILSDSSTFSSTTSSNDPELLKRKNKRTNETTQTPRTSSMLQQTSGGYVDLAKLRDSQNYEKISKSLISNRTHLSSFNSEGHTPRKRFSSNEVGRHHKMDQKFNAIESREQWISQKDIDGLKSGKFRQTRSFVIIGRLFKYGIPRSVHTKMLKSYKDSFTGREATLFMMTNIVPRVYYPKPGTDYRSISISLLSYFLREGLIFEIGKGGGDENFKDSTSKIYCINENYTFPEIPYDFNPTESCRFEQSTFSTKKGIFYNNTKQRMVSLSQDSGFHSSLPIDSPELSPNTTNVIENLIPEYISSSTTNDEGHDNNTIPEEIELSPSTPLNKTSKYSKSDFSSTTTSNTITYPSTSYSNLVVINSDSTVFETVHSNRSRTSVILYTDQDNFEILYDSDTASDSGEREIFAECGPNGHALTHEMIYGVALRGFLREIVGSEVRRKLLKQLNYSCSDLRRNLENVNEDQIVYVEPENDIIPRILSSLSATVECDDNGKCIGDVSEYDNLLHLIEADQLDHFEGRPYLPEDFTRTVLKHSKQEGRNILKEFKPLSNEFLASIPEDFNWEDDRNTFILKKDTNKTLGNGLLTHDIDEEDSGEFLDLISSLLLLLPSYIRRRIQLFVRFMATMEGNPLLQIRKEIPNRYLLIRDFSNILVDSTSKTACVWITTFFLDNFSKIFAFPQKIQATVSALHKTSPMRPTKKLHEDGKLCTDHECYRCFQYVNKQLRTQLTYIITNPNLTNTVRKKELETFKSRYPYIYYEMFPKNTSKFPKRLYSAVKNIYYLY</sequence>
<accession>A0AAF5DGA4</accession>
<name>A0AAF5DGA4_STRER</name>
<feature type="region of interest" description="Disordered" evidence="1">
    <location>
        <begin position="395"/>
        <end position="438"/>
    </location>
</feature>
<evidence type="ECO:0000313" key="3">
    <source>
        <dbReference type="Proteomes" id="UP000035681"/>
    </source>
</evidence>
<dbReference type="Proteomes" id="UP000035681">
    <property type="component" value="Unplaced"/>
</dbReference>
<dbReference type="PROSITE" id="PS50186">
    <property type="entry name" value="DEP"/>
    <property type="match status" value="1"/>
</dbReference>
<reference evidence="4" key="1">
    <citation type="submission" date="2024-02" db="UniProtKB">
        <authorList>
            <consortium name="WormBaseParasite"/>
        </authorList>
    </citation>
    <scope>IDENTIFICATION</scope>
</reference>
<evidence type="ECO:0000256" key="1">
    <source>
        <dbReference type="SAM" id="MobiDB-lite"/>
    </source>
</evidence>
<feature type="compositionally biased region" description="Polar residues" evidence="1">
    <location>
        <begin position="122"/>
        <end position="134"/>
    </location>
</feature>
<feature type="region of interest" description="Disordered" evidence="1">
    <location>
        <begin position="94"/>
        <end position="134"/>
    </location>
</feature>
<dbReference type="InterPro" id="IPR000591">
    <property type="entry name" value="DEP_dom"/>
</dbReference>
<proteinExistence type="predicted"/>
<keyword evidence="3" id="KW-1185">Reference proteome</keyword>